<feature type="region of interest" description="Disordered" evidence="1">
    <location>
        <begin position="36"/>
        <end position="91"/>
    </location>
</feature>
<sequence length="91" mass="9374">MKRKDFVIFIIFILILLLLVSCGPKKYTPVSSAVRRNRLGPNGVTGGTNTNGVTVGSQVGTGGPKGGDDTVTGGPKGGDDTVTGDNEQILK</sequence>
<dbReference type="RefSeq" id="WP_231439680.1">
    <property type="nucleotide sequence ID" value="NZ_AZIT01000002.1"/>
</dbReference>
<proteinExistence type="predicted"/>
<comment type="caution">
    <text evidence="2">The sequence shown here is derived from an EMBL/GenBank/DDBJ whole genome shotgun (WGS) entry which is preliminary data.</text>
</comment>
<dbReference type="AlphaFoldDB" id="W6TKQ5"/>
<name>W6TKQ5_9SPIR</name>
<accession>W6TKQ5</accession>
<reference evidence="2 3" key="1">
    <citation type="submission" date="2013-12" db="EMBL/GenBank/DDBJ databases">
        <title>Comparative genomics of relapsing fever spirochetes.</title>
        <authorList>
            <person name="Schwan T.G."/>
            <person name="Raffel S.J."/>
            <person name="Porcella S.F."/>
        </authorList>
    </citation>
    <scope>NUCLEOTIDE SEQUENCE [LARGE SCALE GENOMIC DNA]</scope>
    <source>
        <strain evidence="2 3">CR2A</strain>
    </source>
</reference>
<dbReference type="Proteomes" id="UP000019148">
    <property type="component" value="Unassembled WGS sequence"/>
</dbReference>
<dbReference type="PROSITE" id="PS51257">
    <property type="entry name" value="PROKAR_LIPOPROTEIN"/>
    <property type="match status" value="1"/>
</dbReference>
<protein>
    <submittedName>
        <fullName evidence="2">Putative membrane spanning protein</fullName>
    </submittedName>
</protein>
<evidence type="ECO:0000313" key="3">
    <source>
        <dbReference type="Proteomes" id="UP000019148"/>
    </source>
</evidence>
<feature type="compositionally biased region" description="Low complexity" evidence="1">
    <location>
        <begin position="47"/>
        <end position="58"/>
    </location>
</feature>
<organism evidence="2 3">
    <name type="scientific">Borrelia duttonii CR2A</name>
    <dbReference type="NCBI Taxonomy" id="1432657"/>
    <lineage>
        <taxon>Bacteria</taxon>
        <taxon>Pseudomonadati</taxon>
        <taxon>Spirochaetota</taxon>
        <taxon>Spirochaetia</taxon>
        <taxon>Spirochaetales</taxon>
        <taxon>Borreliaceae</taxon>
        <taxon>Borrelia</taxon>
    </lineage>
</organism>
<dbReference type="PATRIC" id="fig|1432657.3.peg.1059"/>
<gene>
    <name evidence="2" type="ORF">BDCR2A_01074</name>
</gene>
<dbReference type="EMBL" id="AZIT01000002">
    <property type="protein sequence ID" value="ETZ17879.1"/>
    <property type="molecule type" value="Genomic_DNA"/>
</dbReference>
<evidence type="ECO:0000313" key="2">
    <source>
        <dbReference type="EMBL" id="ETZ17879.1"/>
    </source>
</evidence>
<evidence type="ECO:0000256" key="1">
    <source>
        <dbReference type="SAM" id="MobiDB-lite"/>
    </source>
</evidence>